<evidence type="ECO:0000313" key="1">
    <source>
        <dbReference type="EMBL" id="NRS92151.1"/>
    </source>
</evidence>
<reference evidence="1" key="1">
    <citation type="submission" date="2020-05" db="EMBL/GenBank/DDBJ databases">
        <title>Genomic Encyclopedia of Type Strains, Phase IV (KMG-V): Genome sequencing to study the core and pangenomes of soil and plant-associated prokaryotes.</title>
        <authorList>
            <person name="Whitman W."/>
        </authorList>
    </citation>
    <scope>NUCLEOTIDE SEQUENCE</scope>
    <source>
        <strain evidence="1">16F</strain>
    </source>
</reference>
<keyword evidence="2" id="KW-1185">Reference proteome</keyword>
<gene>
    <name evidence="1" type="ORF">HNQ03_001219</name>
</gene>
<dbReference type="Proteomes" id="UP000610746">
    <property type="component" value="Unassembled WGS sequence"/>
</dbReference>
<protein>
    <submittedName>
        <fullName evidence="1">Uncharacterized protein</fullName>
    </submittedName>
</protein>
<accession>A0A8J8G6Z7</accession>
<organism evidence="1 2">
    <name type="scientific">Frigoriflavimonas asaccharolytica</name>
    <dbReference type="NCBI Taxonomy" id="2735899"/>
    <lineage>
        <taxon>Bacteria</taxon>
        <taxon>Pseudomonadati</taxon>
        <taxon>Bacteroidota</taxon>
        <taxon>Flavobacteriia</taxon>
        <taxon>Flavobacteriales</taxon>
        <taxon>Weeksellaceae</taxon>
        <taxon>Frigoriflavimonas</taxon>
    </lineage>
</organism>
<dbReference type="RefSeq" id="WP_173778766.1">
    <property type="nucleotide sequence ID" value="NZ_JABSNO010000007.1"/>
</dbReference>
<dbReference type="AlphaFoldDB" id="A0A8J8G6Z7"/>
<proteinExistence type="predicted"/>
<evidence type="ECO:0000313" key="2">
    <source>
        <dbReference type="Proteomes" id="UP000610746"/>
    </source>
</evidence>
<dbReference type="EMBL" id="JABSNO010000007">
    <property type="protein sequence ID" value="NRS92151.1"/>
    <property type="molecule type" value="Genomic_DNA"/>
</dbReference>
<sequence length="278" mass="30288">MKNLLFILFSFLIINSCGESTGDLENLNVPLVIGAGGGATGNTKIVKTINIGTNLFTYTVQNSKLIKYFDANNTVEYNVNYNAANKISSITGFYNTPTSTAGTTFNVNFVYNASGVLTNLAGTETTANVMYNIATTFTYNSGIITQTSTQKTAVSSLGNILVSLTTDFTYSGANLNKTATQKSETVNAISVGNTLTNVRFLNFDTKNNYLKGFPKEFQYFTTYIDAGQNYFSPNNYLRKEVDVNGGTPSVSDYTYTYDADDFPIQYIVGGSATSFIYQ</sequence>
<name>A0A8J8G6Z7_9FLAO</name>
<comment type="caution">
    <text evidence="1">The sequence shown here is derived from an EMBL/GenBank/DDBJ whole genome shotgun (WGS) entry which is preliminary data.</text>
</comment>